<sequence>MAEWDTLKAEGDMLEVARACLILPSSRWDLPNPVASEPASGESQVVVSFVPFYLAGFGVPVHLFVGRFLRYFGLWLHDLTLHGVAHLAVFVILYKCYLGIEPYFHLWRRIFRLNLNKDGARSVQRISVAAIHLCNNLKLRYLELSFPTSKKGWHRKWFYLLDPFGSLPSYSPDHLGLVAPLSWKRVLEGPALEVADKGLAPFLLFEPRPDELPYLGRSPFVLAPWGRGPRVPSGVLPRHRGACPLAHPWEVICLLLDNVDVDRRESSSIGASGGAAALFRPLVLKVRRYPLLPPQVGEVSMSDAAAEGPVVEAPTHPVRSAPKAEVDQAEATVPDLPLAPRREEGGPHALDDGPVTDAWLELMKQRGAFDELVTFFYDSFGEMTGRTGEFFGLQHGISDSYGCWR</sequence>
<proteinExistence type="predicted"/>
<dbReference type="Proteomes" id="UP000604825">
    <property type="component" value="Unassembled WGS sequence"/>
</dbReference>
<reference evidence="4" key="1">
    <citation type="submission" date="2020-10" db="EMBL/GenBank/DDBJ databases">
        <authorList>
            <person name="Han B."/>
            <person name="Lu T."/>
            <person name="Zhao Q."/>
            <person name="Huang X."/>
            <person name="Zhao Y."/>
        </authorList>
    </citation>
    <scope>NUCLEOTIDE SEQUENCE</scope>
</reference>
<dbReference type="Pfam" id="PF04195">
    <property type="entry name" value="Transposase_28"/>
    <property type="match status" value="1"/>
</dbReference>
<dbReference type="InterPro" id="IPR007321">
    <property type="entry name" value="Transposase_28"/>
</dbReference>
<accession>A0A811R749</accession>
<comment type="caution">
    <text evidence="4">The sequence shown here is derived from an EMBL/GenBank/DDBJ whole genome shotgun (WGS) entry which is preliminary data.</text>
</comment>
<protein>
    <recommendedName>
        <fullName evidence="3">Transposase (putative) gypsy type domain-containing protein</fullName>
    </recommendedName>
</protein>
<feature type="transmembrane region" description="Helical" evidence="2">
    <location>
        <begin position="45"/>
        <end position="65"/>
    </location>
</feature>
<dbReference type="OrthoDB" id="685425at2759"/>
<keyword evidence="2" id="KW-0812">Transmembrane</keyword>
<keyword evidence="2" id="KW-0472">Membrane</keyword>
<feature type="compositionally biased region" description="Basic and acidic residues" evidence="1">
    <location>
        <begin position="340"/>
        <end position="351"/>
    </location>
</feature>
<feature type="transmembrane region" description="Helical" evidence="2">
    <location>
        <begin position="72"/>
        <end position="94"/>
    </location>
</feature>
<gene>
    <name evidence="4" type="ORF">NCGR_LOCUS49139</name>
</gene>
<organism evidence="4 5">
    <name type="scientific">Miscanthus lutarioriparius</name>
    <dbReference type="NCBI Taxonomy" id="422564"/>
    <lineage>
        <taxon>Eukaryota</taxon>
        <taxon>Viridiplantae</taxon>
        <taxon>Streptophyta</taxon>
        <taxon>Embryophyta</taxon>
        <taxon>Tracheophyta</taxon>
        <taxon>Spermatophyta</taxon>
        <taxon>Magnoliopsida</taxon>
        <taxon>Liliopsida</taxon>
        <taxon>Poales</taxon>
        <taxon>Poaceae</taxon>
        <taxon>PACMAD clade</taxon>
        <taxon>Panicoideae</taxon>
        <taxon>Andropogonodae</taxon>
        <taxon>Andropogoneae</taxon>
        <taxon>Saccharinae</taxon>
        <taxon>Miscanthus</taxon>
    </lineage>
</organism>
<evidence type="ECO:0000259" key="3">
    <source>
        <dbReference type="Pfam" id="PF04195"/>
    </source>
</evidence>
<keyword evidence="5" id="KW-1185">Reference proteome</keyword>
<keyword evidence="2" id="KW-1133">Transmembrane helix</keyword>
<dbReference type="PANTHER" id="PTHR33026:SF7">
    <property type="entry name" value="OS03G0100275 PROTEIN"/>
    <property type="match status" value="1"/>
</dbReference>
<evidence type="ECO:0000313" key="5">
    <source>
        <dbReference type="Proteomes" id="UP000604825"/>
    </source>
</evidence>
<feature type="region of interest" description="Disordered" evidence="1">
    <location>
        <begin position="319"/>
        <end position="352"/>
    </location>
</feature>
<evidence type="ECO:0000313" key="4">
    <source>
        <dbReference type="EMBL" id="CAD6265834.1"/>
    </source>
</evidence>
<name>A0A811R749_9POAL</name>
<dbReference type="EMBL" id="CAJGYO010000013">
    <property type="protein sequence ID" value="CAD6265834.1"/>
    <property type="molecule type" value="Genomic_DNA"/>
</dbReference>
<feature type="domain" description="Transposase (putative) gypsy type" evidence="3">
    <location>
        <begin position="47"/>
        <end position="114"/>
    </location>
</feature>
<dbReference type="PANTHER" id="PTHR33026">
    <property type="entry name" value="OS06G0360600 PROTEIN"/>
    <property type="match status" value="1"/>
</dbReference>
<dbReference type="AlphaFoldDB" id="A0A811R749"/>
<evidence type="ECO:0000256" key="2">
    <source>
        <dbReference type="SAM" id="Phobius"/>
    </source>
</evidence>
<evidence type="ECO:0000256" key="1">
    <source>
        <dbReference type="SAM" id="MobiDB-lite"/>
    </source>
</evidence>